<keyword evidence="1" id="KW-0805">Transcription regulation</keyword>
<dbReference type="AlphaFoldDB" id="A0A5J5GNX5"/>
<reference evidence="5 6" key="1">
    <citation type="submission" date="2019-09" db="EMBL/GenBank/DDBJ databases">
        <authorList>
            <person name="Park J.-S."/>
            <person name="Choi H.-J."/>
        </authorList>
    </citation>
    <scope>NUCLEOTIDE SEQUENCE [LARGE SCALE GENOMIC DNA]</scope>
    <source>
        <strain evidence="5 6">176SS1-4</strain>
    </source>
</reference>
<name>A0A5J5GNX5_9RHOB</name>
<dbReference type="GO" id="GO:0003677">
    <property type="term" value="F:DNA binding"/>
    <property type="evidence" value="ECO:0007669"/>
    <property type="project" value="UniProtKB-KW"/>
</dbReference>
<dbReference type="EMBL" id="VYQE01000002">
    <property type="protein sequence ID" value="KAA9009268.1"/>
    <property type="molecule type" value="Genomic_DNA"/>
</dbReference>
<evidence type="ECO:0000313" key="5">
    <source>
        <dbReference type="EMBL" id="KAA9009268.1"/>
    </source>
</evidence>
<organism evidence="5 6">
    <name type="scientific">Histidinibacterium aquaticum</name>
    <dbReference type="NCBI Taxonomy" id="2613962"/>
    <lineage>
        <taxon>Bacteria</taxon>
        <taxon>Pseudomonadati</taxon>
        <taxon>Pseudomonadota</taxon>
        <taxon>Alphaproteobacteria</taxon>
        <taxon>Rhodobacterales</taxon>
        <taxon>Paracoccaceae</taxon>
        <taxon>Histidinibacterium</taxon>
    </lineage>
</organism>
<comment type="caution">
    <text evidence="5">The sequence shown here is derived from an EMBL/GenBank/DDBJ whole genome shotgun (WGS) entry which is preliminary data.</text>
</comment>
<dbReference type="InterPro" id="IPR005143">
    <property type="entry name" value="TF_LuxR_autoind-bd_dom"/>
</dbReference>
<dbReference type="RefSeq" id="WP_150444801.1">
    <property type="nucleotide sequence ID" value="NZ_VYQE01000002.1"/>
</dbReference>
<evidence type="ECO:0000256" key="3">
    <source>
        <dbReference type="ARBA" id="ARBA00023163"/>
    </source>
</evidence>
<dbReference type="InterPro" id="IPR036693">
    <property type="entry name" value="TF_LuxR_autoind-bd_dom_sf"/>
</dbReference>
<evidence type="ECO:0000256" key="1">
    <source>
        <dbReference type="ARBA" id="ARBA00023015"/>
    </source>
</evidence>
<dbReference type="Pfam" id="PF03472">
    <property type="entry name" value="Autoind_bind"/>
    <property type="match status" value="1"/>
</dbReference>
<evidence type="ECO:0000313" key="6">
    <source>
        <dbReference type="Proteomes" id="UP000326554"/>
    </source>
</evidence>
<evidence type="ECO:0000259" key="4">
    <source>
        <dbReference type="Pfam" id="PF03472"/>
    </source>
</evidence>
<proteinExistence type="predicted"/>
<protein>
    <submittedName>
        <fullName evidence="5">Transcriptional regulator</fullName>
    </submittedName>
</protein>
<evidence type="ECO:0000256" key="2">
    <source>
        <dbReference type="ARBA" id="ARBA00023125"/>
    </source>
</evidence>
<feature type="domain" description="Transcription factor LuxR-like autoinducer-binding" evidence="4">
    <location>
        <begin position="32"/>
        <end position="133"/>
    </location>
</feature>
<gene>
    <name evidence="5" type="ORF">F3S47_08440</name>
</gene>
<keyword evidence="6" id="KW-1185">Reference proteome</keyword>
<keyword evidence="3" id="KW-0804">Transcription</keyword>
<dbReference type="SUPFAM" id="SSF75516">
    <property type="entry name" value="Pheromone-binding domain of LuxR-like quorum-sensing transcription factors"/>
    <property type="match status" value="1"/>
</dbReference>
<accession>A0A5J5GNX5</accession>
<sequence length="166" mass="18698">MSLAADIERDLDRLSELSPSGFAMAFHVRFTTPAFLFQTYSRKWLDIYSQEGLVMRDPIVNFGFAKTGAKRWSELTEPDPDNVMGRAKDFDMNYGVAVGIDEDGSRSLAGLARPDREFTDAEIEEIEELVRSLHHATLDNGSLAPEAAKQLKLMSVRFTHPSREKD</sequence>
<keyword evidence="2" id="KW-0238">DNA-binding</keyword>
<dbReference type="Proteomes" id="UP000326554">
    <property type="component" value="Unassembled WGS sequence"/>
</dbReference>
<dbReference type="Gene3D" id="3.30.450.80">
    <property type="entry name" value="Transcription factor LuxR-like, autoinducer-binding domain"/>
    <property type="match status" value="1"/>
</dbReference>